<protein>
    <recommendedName>
        <fullName evidence="2">Lon proteolytic domain-containing protein</fullName>
    </recommendedName>
</protein>
<gene>
    <name evidence="3" type="ORF">GM51_13140</name>
</gene>
<dbReference type="GO" id="GO:0005524">
    <property type="term" value="F:ATP binding"/>
    <property type="evidence" value="ECO:0007669"/>
    <property type="project" value="InterPro"/>
</dbReference>
<comment type="caution">
    <text evidence="3">The sequence shown here is derived from an EMBL/GenBank/DDBJ whole genome shotgun (WGS) entry which is preliminary data.</text>
</comment>
<name>A0A094QNN4_9ZZZZ</name>
<dbReference type="InterPro" id="IPR020568">
    <property type="entry name" value="Ribosomal_Su5_D2-typ_SF"/>
</dbReference>
<dbReference type="GO" id="GO:0006508">
    <property type="term" value="P:proteolysis"/>
    <property type="evidence" value="ECO:0007669"/>
    <property type="project" value="InterPro"/>
</dbReference>
<dbReference type="PRINTS" id="PR00830">
    <property type="entry name" value="ENDOLAPTASE"/>
</dbReference>
<reference evidence="3" key="1">
    <citation type="submission" date="2014-06" db="EMBL/GenBank/DDBJ databases">
        <title>Key roles for freshwater Actinobacteria revealed by deep metagenomic sequencing.</title>
        <authorList>
            <person name="Ghai R."/>
            <person name="Mizuno C.M."/>
            <person name="Picazo A."/>
            <person name="Camacho A."/>
            <person name="Rodriguez-Valera F."/>
        </authorList>
    </citation>
    <scope>NUCLEOTIDE SEQUENCE</scope>
</reference>
<dbReference type="InterPro" id="IPR014721">
    <property type="entry name" value="Ribsml_uS5_D2-typ_fold_subgr"/>
</dbReference>
<organism evidence="3">
    <name type="scientific">freshwater metagenome</name>
    <dbReference type="NCBI Taxonomy" id="449393"/>
    <lineage>
        <taxon>unclassified sequences</taxon>
        <taxon>metagenomes</taxon>
        <taxon>ecological metagenomes</taxon>
    </lineage>
</organism>
<dbReference type="Pfam" id="PF05362">
    <property type="entry name" value="Lon_C"/>
    <property type="match status" value="1"/>
</dbReference>
<dbReference type="Gene3D" id="3.30.230.10">
    <property type="match status" value="1"/>
</dbReference>
<keyword evidence="1" id="KW-1133">Transmembrane helix</keyword>
<evidence type="ECO:0000313" key="3">
    <source>
        <dbReference type="EMBL" id="KGA16196.1"/>
    </source>
</evidence>
<feature type="transmembrane region" description="Helical" evidence="1">
    <location>
        <begin position="14"/>
        <end position="35"/>
    </location>
</feature>
<keyword evidence="1" id="KW-0812">Transmembrane</keyword>
<dbReference type="InterPro" id="IPR008269">
    <property type="entry name" value="Lon_proteolytic"/>
</dbReference>
<dbReference type="GO" id="GO:0004176">
    <property type="term" value="F:ATP-dependent peptidase activity"/>
    <property type="evidence" value="ECO:0007669"/>
    <property type="project" value="InterPro"/>
</dbReference>
<dbReference type="GO" id="GO:0004252">
    <property type="term" value="F:serine-type endopeptidase activity"/>
    <property type="evidence" value="ECO:0007669"/>
    <property type="project" value="InterPro"/>
</dbReference>
<evidence type="ECO:0000256" key="1">
    <source>
        <dbReference type="SAM" id="Phobius"/>
    </source>
</evidence>
<dbReference type="SUPFAM" id="SSF54211">
    <property type="entry name" value="Ribosomal protein S5 domain 2-like"/>
    <property type="match status" value="1"/>
</dbReference>
<dbReference type="InterPro" id="IPR027065">
    <property type="entry name" value="Lon_Prtase"/>
</dbReference>
<dbReference type="GO" id="GO:0030163">
    <property type="term" value="P:protein catabolic process"/>
    <property type="evidence" value="ECO:0007669"/>
    <property type="project" value="InterPro"/>
</dbReference>
<proteinExistence type="predicted"/>
<accession>A0A094QNN4</accession>
<evidence type="ECO:0000259" key="2">
    <source>
        <dbReference type="Pfam" id="PF05362"/>
    </source>
</evidence>
<dbReference type="EMBL" id="JNSL01000091">
    <property type="protein sequence ID" value="KGA16196.1"/>
    <property type="molecule type" value="Genomic_DNA"/>
</dbReference>
<dbReference type="AlphaFoldDB" id="A0A094QNN4"/>
<feature type="domain" description="Lon proteolytic" evidence="2">
    <location>
        <begin position="145"/>
        <end position="230"/>
    </location>
</feature>
<keyword evidence="1" id="KW-0472">Membrane</keyword>
<dbReference type="PANTHER" id="PTHR10046">
    <property type="entry name" value="ATP DEPENDENT LON PROTEASE FAMILY MEMBER"/>
    <property type="match status" value="1"/>
</dbReference>
<sequence>MTPHPIPKYLSKPALYFLILVFLFSLVVPMPFAIISPGPVTDLLDKGIKISEGVNSGQVPDPKGKLFSLSVYVSNPDTRPPGIMVLEAWLNGDSVVLPSEVVYKEGETTKSAKAQGAKEMLKSEAAAAIAAANFLKNAQPDKSLNWKASDIKFVMKRVGGPSAGLAFSLALISKLSNPELIAGRKIAVTGTINENGRVGSVGGMDQKLHAALDAGATIAVVPKANCRDITFAESGLQVMAVNNLSEAFHGLIDPKIGQNFRCSA</sequence>